<organism evidence="2 3">
    <name type="scientific">Corynebacterium pollutisoli</name>
    <dbReference type="NCBI Taxonomy" id="1610489"/>
    <lineage>
        <taxon>Bacteria</taxon>
        <taxon>Bacillati</taxon>
        <taxon>Actinomycetota</taxon>
        <taxon>Actinomycetes</taxon>
        <taxon>Mycobacteriales</taxon>
        <taxon>Corynebacteriaceae</taxon>
        <taxon>Corynebacterium</taxon>
    </lineage>
</organism>
<dbReference type="RefSeq" id="WP_085549232.1">
    <property type="nucleotide sequence ID" value="NZ_FXAR01000003.1"/>
</dbReference>
<keyword evidence="3" id="KW-1185">Reference proteome</keyword>
<sequence length="362" mass="39869">MSQSLFRHLWRRRSIQLLLVAALLFVIGSAVPPALISLMRPLAVGQSLTFTTLPNDTVSLMAPVDGSQGIPQPNRDRPECAGGGMPEVPYSCFVVTLPSHQTTALTTSEAADDSEVTVDAVMQVLFGETVATEMHDIVVLDARSTYPVSDPVSQMSISVPNLASGMATDYFVREGLQYFFPFPSSRQSYPWFDMTAQEALLLDYVRETERHGMETYEFHHRFPDLAMDRNSAHAITFSADVNATLDEMAAADFGIPRYAVDRRVWVEPESGTIVDSRTEIHLFFADDSAESTTRAFTPSPDYTIYHTVAEWDAATIGQQTEEAAAVLSTLRALQVFAVVLKTAALIAVLAGVVLLLRERRGR</sequence>
<dbReference type="InterPro" id="IPR021424">
    <property type="entry name" value="PorA"/>
</dbReference>
<evidence type="ECO:0008006" key="4">
    <source>
        <dbReference type="Google" id="ProtNLM"/>
    </source>
</evidence>
<feature type="transmembrane region" description="Helical" evidence="1">
    <location>
        <begin position="335"/>
        <end position="356"/>
    </location>
</feature>
<evidence type="ECO:0000256" key="1">
    <source>
        <dbReference type="SAM" id="Phobius"/>
    </source>
</evidence>
<name>A0A1X7IZ71_9CORY</name>
<dbReference type="STRING" id="1610489.SAMN06295981_1090"/>
<dbReference type="EMBL" id="FXAR01000003">
    <property type="protein sequence ID" value="SMG20453.1"/>
    <property type="molecule type" value="Genomic_DNA"/>
</dbReference>
<proteinExistence type="predicted"/>
<dbReference type="AlphaFoldDB" id="A0A1X7IZ71"/>
<keyword evidence="1" id="KW-1133">Transmembrane helix</keyword>
<keyword evidence="1" id="KW-0812">Transmembrane</keyword>
<reference evidence="3" key="1">
    <citation type="submission" date="2017-04" db="EMBL/GenBank/DDBJ databases">
        <authorList>
            <person name="Varghese N."/>
            <person name="Submissions S."/>
        </authorList>
    </citation>
    <scope>NUCLEOTIDE SEQUENCE [LARGE SCALE GENOMIC DNA]</scope>
    <source>
        <strain evidence="3">VDS</strain>
    </source>
</reference>
<accession>A0A1X7IZ71</accession>
<evidence type="ECO:0000313" key="2">
    <source>
        <dbReference type="EMBL" id="SMG20453.1"/>
    </source>
</evidence>
<dbReference type="OrthoDB" id="153031at2"/>
<protein>
    <recommendedName>
        <fullName evidence="4">DUF3068 domain-containing protein</fullName>
    </recommendedName>
</protein>
<gene>
    <name evidence="2" type="ORF">SAMN06295981_1090</name>
</gene>
<dbReference type="Proteomes" id="UP000193309">
    <property type="component" value="Unassembled WGS sequence"/>
</dbReference>
<dbReference type="Pfam" id="PF11271">
    <property type="entry name" value="PorA"/>
    <property type="match status" value="1"/>
</dbReference>
<keyword evidence="1" id="KW-0472">Membrane</keyword>
<evidence type="ECO:0000313" key="3">
    <source>
        <dbReference type="Proteomes" id="UP000193309"/>
    </source>
</evidence>